<gene>
    <name evidence="1" type="ORF">GCM10010844_38000</name>
</gene>
<sequence>MNQHLDTDLDAAPARERAAALARLPELLGSPTLRILSVATTGLRQAHPVQIVVLDGDGRTLLDTLVHTDQPIEPDAQALHGVQAAQLADAPRLAQVMEDLERLTWYGNDVVAFNPGFTIDALVRACRAQGVEAFGMGHWVDGQALLTPICGVYNWTRGAWGRLSLAQAIGQQPMPGHFAAIGTALGNAQRLAYLLRWHGTPQDAPAEPEAETSGCRECWRHGQPDCGFACYPPSDAHVHEDRA</sequence>
<keyword evidence="2" id="KW-1185">Reference proteome</keyword>
<dbReference type="Proteomes" id="UP000604341">
    <property type="component" value="Unassembled WGS sequence"/>
</dbReference>
<dbReference type="SUPFAM" id="SSF53098">
    <property type="entry name" value="Ribonuclease H-like"/>
    <property type="match status" value="1"/>
</dbReference>
<dbReference type="EMBL" id="BMPE01000021">
    <property type="protein sequence ID" value="GGL15515.1"/>
    <property type="molecule type" value="Genomic_DNA"/>
</dbReference>
<protein>
    <recommendedName>
        <fullName evidence="3">Exonuclease domain-containing protein</fullName>
    </recommendedName>
</protein>
<dbReference type="InterPro" id="IPR036397">
    <property type="entry name" value="RNaseH_sf"/>
</dbReference>
<dbReference type="Gene3D" id="3.30.420.10">
    <property type="entry name" value="Ribonuclease H-like superfamily/Ribonuclease H"/>
    <property type="match status" value="1"/>
</dbReference>
<evidence type="ECO:0000313" key="1">
    <source>
        <dbReference type="EMBL" id="GGL15515.1"/>
    </source>
</evidence>
<evidence type="ECO:0008006" key="3">
    <source>
        <dbReference type="Google" id="ProtNLM"/>
    </source>
</evidence>
<evidence type="ECO:0000313" key="2">
    <source>
        <dbReference type="Proteomes" id="UP000604341"/>
    </source>
</evidence>
<proteinExistence type="predicted"/>
<comment type="caution">
    <text evidence="1">The sequence shown here is derived from an EMBL/GenBank/DDBJ whole genome shotgun (WGS) entry which is preliminary data.</text>
</comment>
<reference evidence="2" key="1">
    <citation type="journal article" date="2019" name="Int. J. Syst. Evol. Microbiol.">
        <title>The Global Catalogue of Microorganisms (GCM) 10K type strain sequencing project: providing services to taxonomists for standard genome sequencing and annotation.</title>
        <authorList>
            <consortium name="The Broad Institute Genomics Platform"/>
            <consortium name="The Broad Institute Genome Sequencing Center for Infectious Disease"/>
            <person name="Wu L."/>
            <person name="Ma J."/>
        </authorList>
    </citation>
    <scope>NUCLEOTIDE SEQUENCE [LARGE SCALE GENOMIC DNA]</scope>
    <source>
        <strain evidence="2">JCM 19173</strain>
    </source>
</reference>
<accession>A0ABQ2FQ26</accession>
<dbReference type="RefSeq" id="WP_189070560.1">
    <property type="nucleotide sequence ID" value="NZ_BMPE01000021.1"/>
</dbReference>
<name>A0ABQ2FQ26_9DEIO</name>
<dbReference type="InterPro" id="IPR012337">
    <property type="entry name" value="RNaseH-like_sf"/>
</dbReference>
<organism evidence="1 2">
    <name type="scientific">Deinococcus radiotolerans</name>
    <dbReference type="NCBI Taxonomy" id="1309407"/>
    <lineage>
        <taxon>Bacteria</taxon>
        <taxon>Thermotogati</taxon>
        <taxon>Deinococcota</taxon>
        <taxon>Deinococci</taxon>
        <taxon>Deinococcales</taxon>
        <taxon>Deinococcaceae</taxon>
        <taxon>Deinococcus</taxon>
    </lineage>
</organism>